<proteinExistence type="inferred from homology"/>
<protein>
    <submittedName>
        <fullName evidence="9">N-terminal ig-like domain of cellulase</fullName>
    </submittedName>
</protein>
<dbReference type="SUPFAM" id="SSF48208">
    <property type="entry name" value="Six-hairpin glycosidases"/>
    <property type="match status" value="1"/>
</dbReference>
<evidence type="ECO:0000313" key="10">
    <source>
        <dbReference type="Proteomes" id="UP000199515"/>
    </source>
</evidence>
<dbReference type="InterPro" id="IPR004197">
    <property type="entry name" value="Cellulase_Ig-like"/>
</dbReference>
<dbReference type="AlphaFoldDB" id="A0A1H2ZMP2"/>
<evidence type="ECO:0000256" key="5">
    <source>
        <dbReference type="ARBA" id="ARBA00023326"/>
    </source>
</evidence>
<feature type="domain" description="Cellulase Ig-like" evidence="8">
    <location>
        <begin position="35"/>
        <end position="123"/>
    </location>
</feature>
<evidence type="ECO:0000259" key="8">
    <source>
        <dbReference type="Pfam" id="PF02927"/>
    </source>
</evidence>
<organism evidence="9 10">
    <name type="scientific">Amycolatopsis xylanica</name>
    <dbReference type="NCBI Taxonomy" id="589385"/>
    <lineage>
        <taxon>Bacteria</taxon>
        <taxon>Bacillati</taxon>
        <taxon>Actinomycetota</taxon>
        <taxon>Actinomycetes</taxon>
        <taxon>Pseudonocardiales</taxon>
        <taxon>Pseudonocardiaceae</taxon>
        <taxon>Amycolatopsis</taxon>
    </lineage>
</organism>
<dbReference type="Proteomes" id="UP000199515">
    <property type="component" value="Unassembled WGS sequence"/>
</dbReference>
<dbReference type="PANTHER" id="PTHR22298">
    <property type="entry name" value="ENDO-1,4-BETA-GLUCANASE"/>
    <property type="match status" value="1"/>
</dbReference>
<dbReference type="InterPro" id="IPR013783">
    <property type="entry name" value="Ig-like_fold"/>
</dbReference>
<name>A0A1H2ZMP2_9PSEU</name>
<dbReference type="InterPro" id="IPR014756">
    <property type="entry name" value="Ig_E-set"/>
</dbReference>
<keyword evidence="10" id="KW-1185">Reference proteome</keyword>
<dbReference type="Pfam" id="PF02927">
    <property type="entry name" value="CelD_N"/>
    <property type="match status" value="1"/>
</dbReference>
<reference evidence="9 10" key="1">
    <citation type="submission" date="2016-10" db="EMBL/GenBank/DDBJ databases">
        <authorList>
            <person name="de Groot N.N."/>
        </authorList>
    </citation>
    <scope>NUCLEOTIDE SEQUENCE [LARGE SCALE GENOMIC DNA]</scope>
    <source>
        <strain evidence="9 10">CPCC 202699</strain>
    </source>
</reference>
<feature type="domain" description="Glycoside hydrolase family 9" evidence="7">
    <location>
        <begin position="149"/>
        <end position="536"/>
    </location>
</feature>
<dbReference type="RefSeq" id="WP_091288456.1">
    <property type="nucleotide sequence ID" value="NZ_FNON01000002.1"/>
</dbReference>
<accession>A0A1H2ZMP2</accession>
<feature type="signal peptide" evidence="6">
    <location>
        <begin position="1"/>
        <end position="28"/>
    </location>
</feature>
<dbReference type="InterPro" id="IPR012341">
    <property type="entry name" value="6hp_glycosidase-like_sf"/>
</dbReference>
<evidence type="ECO:0000256" key="2">
    <source>
        <dbReference type="ARBA" id="ARBA00022801"/>
    </source>
</evidence>
<dbReference type="Gene3D" id="2.60.40.10">
    <property type="entry name" value="Immunoglobulins"/>
    <property type="match status" value="1"/>
</dbReference>
<dbReference type="STRING" id="589385.SAMN05421504_102592"/>
<gene>
    <name evidence="9" type="ORF">SAMN05421504_102592</name>
</gene>
<keyword evidence="4" id="KW-0326">Glycosidase</keyword>
<dbReference type="SUPFAM" id="SSF81296">
    <property type="entry name" value="E set domains"/>
    <property type="match status" value="1"/>
</dbReference>
<evidence type="ECO:0000256" key="6">
    <source>
        <dbReference type="SAM" id="SignalP"/>
    </source>
</evidence>
<evidence type="ECO:0000313" key="9">
    <source>
        <dbReference type="EMBL" id="SDX18690.1"/>
    </source>
</evidence>
<evidence type="ECO:0000256" key="3">
    <source>
        <dbReference type="ARBA" id="ARBA00023277"/>
    </source>
</evidence>
<evidence type="ECO:0000256" key="4">
    <source>
        <dbReference type="ARBA" id="ARBA00023295"/>
    </source>
</evidence>
<keyword evidence="6" id="KW-0732">Signal</keyword>
<comment type="similarity">
    <text evidence="1">Belongs to the glycosyl hydrolase 9 (cellulase E) family.</text>
</comment>
<keyword evidence="3" id="KW-0119">Carbohydrate metabolism</keyword>
<dbReference type="InterPro" id="IPR001701">
    <property type="entry name" value="Glyco_hydro_9"/>
</dbReference>
<dbReference type="Pfam" id="PF00759">
    <property type="entry name" value="Glyco_hydro_9"/>
    <property type="match status" value="1"/>
</dbReference>
<sequence length="609" mass="67073">MNHLGRRSFLLGSAGVAGAAALPGTASAAEEGGAGTQVMANAVGYEAVGPKRVIFASQSQWSGPGGFRVVDNLTGAVMFRGQAKPAVTVEDWRKDQFPEVPDFYRVGDFSPVTKPGEYVVIAESGAASWPFRIDQNLLERFTLPAVVHFFKESRSSGQFDKADRSLAVGTTGQRWDAHGGWYDAAADWGKHFTQLSGLSYFNTLSIPLTAWVLFAAHGNLDRRKDTNFVSLTTWLLDEAFFGADYLVRTHVPGKSFYSGVSQPEDDNLDVDPTLRKLNTKQVNHREGGGAAIAALARASTYGISGEYTPAEYLAAAKDAFAFLQANNTDMTNDKKENIQDDYNALLAATELFKATKDAQYQQVADARAASLTSRLAGWQKYHDYWRADAVDRPYFHPSDAGLPVVSLLSYVDIASDAVKAKVLSVVRKSLEFELAVTAEVPNPFGYARQLIQGREGNRYTGFFMPHDIAPRSDDIWWQGENARIASLASAARHAARYFDDAFAARLRAYAQDQLNWILGVNPYATCMLEGPGRSVPLYLEYANNDPAGSWRWLRWPGGIVNGITGKSEDGRGLQWDPGRAATGPNTDWRWLEQWLPHTTWYLHAVTARI</sequence>
<dbReference type="InterPro" id="IPR008928">
    <property type="entry name" value="6-hairpin_glycosidase_sf"/>
</dbReference>
<dbReference type="InterPro" id="IPR006311">
    <property type="entry name" value="TAT_signal"/>
</dbReference>
<dbReference type="CDD" id="cd02850">
    <property type="entry name" value="E_set_Cellulase_N"/>
    <property type="match status" value="1"/>
</dbReference>
<feature type="chain" id="PRO_5011564145" evidence="6">
    <location>
        <begin position="29"/>
        <end position="609"/>
    </location>
</feature>
<dbReference type="GO" id="GO:0008810">
    <property type="term" value="F:cellulase activity"/>
    <property type="evidence" value="ECO:0007669"/>
    <property type="project" value="InterPro"/>
</dbReference>
<dbReference type="GO" id="GO:0000272">
    <property type="term" value="P:polysaccharide catabolic process"/>
    <property type="evidence" value="ECO:0007669"/>
    <property type="project" value="UniProtKB-KW"/>
</dbReference>
<dbReference type="EMBL" id="FNON01000002">
    <property type="protein sequence ID" value="SDX18690.1"/>
    <property type="molecule type" value="Genomic_DNA"/>
</dbReference>
<dbReference type="OrthoDB" id="9808897at2"/>
<dbReference type="PROSITE" id="PS51318">
    <property type="entry name" value="TAT"/>
    <property type="match status" value="1"/>
</dbReference>
<evidence type="ECO:0000256" key="1">
    <source>
        <dbReference type="ARBA" id="ARBA00007072"/>
    </source>
</evidence>
<evidence type="ECO:0000259" key="7">
    <source>
        <dbReference type="Pfam" id="PF00759"/>
    </source>
</evidence>
<dbReference type="Gene3D" id="1.50.10.10">
    <property type="match status" value="1"/>
</dbReference>
<keyword evidence="2" id="KW-0378">Hydrolase</keyword>
<keyword evidence="5" id="KW-0624">Polysaccharide degradation</keyword>